<evidence type="ECO:0000313" key="3">
    <source>
        <dbReference type="Proteomes" id="UP000593567"/>
    </source>
</evidence>
<protein>
    <submittedName>
        <fullName evidence="2">PRCC</fullName>
    </submittedName>
</protein>
<name>A0A7J7JSR7_BUGNE</name>
<dbReference type="EMBL" id="VXIV02001945">
    <property type="protein sequence ID" value="KAF6028506.1"/>
    <property type="molecule type" value="Genomic_DNA"/>
</dbReference>
<feature type="region of interest" description="Disordered" evidence="1">
    <location>
        <begin position="1"/>
        <end position="32"/>
    </location>
</feature>
<feature type="region of interest" description="Disordered" evidence="1">
    <location>
        <begin position="79"/>
        <end position="227"/>
    </location>
</feature>
<dbReference type="Pfam" id="PF10253">
    <property type="entry name" value="PRCC"/>
    <property type="match status" value="1"/>
</dbReference>
<dbReference type="InterPro" id="IPR018800">
    <property type="entry name" value="PRCC"/>
</dbReference>
<sequence>MALVANYGSDSDMSDEEMEVSDAKTTNDNSDDVLEDFVKKTNYGNVSLEKPPPKLMATAGLAKLKTLSAKGKIQISVPALLDSDSEGEEPTPKKQKSFSGATGFLGCLPAPRNCGGKESGRKFIPHTLTKSAPSASKPSASKLPISQSVSRGSTVMKSAALTTSSVNKGTAEYSSDSEEEAEPAQLSAPPTNFFSLDSEPVSHSAHTGAVTDPTLANGAFHNESLPDQKPAARLTAASLYNMTDGVSGGANWEDDTGGGANWGDDTPLTAVREDEANDVHHLLNDKEFLKLQGKKGRGKEAIEFIDIHSNDQKISEIELTKNISEEVDPAAFAHRKKGEGPSSQQKRKHQITYLAFQAKERELELKNTWAANKATRQQTQAKYGF</sequence>
<proteinExistence type="predicted"/>
<dbReference type="PANTHER" id="PTHR13621:SF2">
    <property type="entry name" value="PROLINE-RICH PROTEIN PRCC"/>
    <property type="match status" value="1"/>
</dbReference>
<dbReference type="AlphaFoldDB" id="A0A7J7JSR7"/>
<dbReference type="PANTHER" id="PTHR13621">
    <property type="entry name" value="PROLINE-RICH PROTEIN PRCC"/>
    <property type="match status" value="1"/>
</dbReference>
<organism evidence="2 3">
    <name type="scientific">Bugula neritina</name>
    <name type="common">Brown bryozoan</name>
    <name type="synonym">Sertularia neritina</name>
    <dbReference type="NCBI Taxonomy" id="10212"/>
    <lineage>
        <taxon>Eukaryota</taxon>
        <taxon>Metazoa</taxon>
        <taxon>Spiralia</taxon>
        <taxon>Lophotrochozoa</taxon>
        <taxon>Bryozoa</taxon>
        <taxon>Gymnolaemata</taxon>
        <taxon>Cheilostomatida</taxon>
        <taxon>Flustrina</taxon>
        <taxon>Buguloidea</taxon>
        <taxon>Bugulidae</taxon>
        <taxon>Bugula</taxon>
    </lineage>
</organism>
<feature type="compositionally biased region" description="Low complexity" evidence="1">
    <location>
        <begin position="130"/>
        <end position="146"/>
    </location>
</feature>
<accession>A0A7J7JSR7</accession>
<feature type="compositionally biased region" description="Polar residues" evidence="1">
    <location>
        <begin position="147"/>
        <end position="168"/>
    </location>
</feature>
<gene>
    <name evidence="2" type="ORF">EB796_013202</name>
</gene>
<evidence type="ECO:0000313" key="2">
    <source>
        <dbReference type="EMBL" id="KAF6028506.1"/>
    </source>
</evidence>
<keyword evidence="3" id="KW-1185">Reference proteome</keyword>
<comment type="caution">
    <text evidence="2">The sequence shown here is derived from an EMBL/GenBank/DDBJ whole genome shotgun (WGS) entry which is preliminary data.</text>
</comment>
<evidence type="ECO:0000256" key="1">
    <source>
        <dbReference type="SAM" id="MobiDB-lite"/>
    </source>
</evidence>
<reference evidence="2" key="1">
    <citation type="submission" date="2020-06" db="EMBL/GenBank/DDBJ databases">
        <title>Draft genome of Bugula neritina, a colonial animal packing powerful symbionts and potential medicines.</title>
        <authorList>
            <person name="Rayko M."/>
        </authorList>
    </citation>
    <scope>NUCLEOTIDE SEQUENCE [LARGE SCALE GENOMIC DNA]</scope>
    <source>
        <strain evidence="2">Kwan_BN1</strain>
    </source>
</reference>
<dbReference type="GO" id="GO:0005634">
    <property type="term" value="C:nucleus"/>
    <property type="evidence" value="ECO:0007669"/>
    <property type="project" value="TreeGrafter"/>
</dbReference>
<dbReference type="OrthoDB" id="206969at2759"/>
<dbReference type="Proteomes" id="UP000593567">
    <property type="component" value="Unassembled WGS sequence"/>
</dbReference>